<keyword evidence="4" id="KW-0804">Transcription</keyword>
<proteinExistence type="inferred from homology"/>
<keyword evidence="3" id="KW-0731">Sigma factor</keyword>
<dbReference type="NCBIfam" id="TIGR02937">
    <property type="entry name" value="sigma70-ECF"/>
    <property type="match status" value="1"/>
</dbReference>
<evidence type="ECO:0000256" key="1">
    <source>
        <dbReference type="ARBA" id="ARBA00010641"/>
    </source>
</evidence>
<feature type="domain" description="RNA polymerase sigma factor 70 region 4 type 2" evidence="6">
    <location>
        <begin position="125"/>
        <end position="176"/>
    </location>
</feature>
<evidence type="ECO:0000256" key="3">
    <source>
        <dbReference type="ARBA" id="ARBA00023082"/>
    </source>
</evidence>
<dbReference type="InterPro" id="IPR013249">
    <property type="entry name" value="RNA_pol_sigma70_r4_t2"/>
</dbReference>
<protein>
    <submittedName>
        <fullName evidence="7">Sigma-24</fullName>
    </submittedName>
</protein>
<reference evidence="7 8" key="1">
    <citation type="submission" date="2015-11" db="EMBL/GenBank/DDBJ databases">
        <title>Description and complete genome sequence of a novel strain predominating in hypersaline microbial mats and representing a new family of the Bacteriodetes phylum.</title>
        <authorList>
            <person name="Spring S."/>
            <person name="Bunk B."/>
            <person name="Sproer C."/>
            <person name="Klenk H.-P."/>
        </authorList>
    </citation>
    <scope>NUCLEOTIDE SEQUENCE [LARGE SCALE GENOMIC DNA]</scope>
    <source>
        <strain evidence="7 8">L21-Spi-D4</strain>
    </source>
</reference>
<keyword evidence="2" id="KW-0805">Transcription regulation</keyword>
<dbReference type="Pfam" id="PF08281">
    <property type="entry name" value="Sigma70_r4_2"/>
    <property type="match status" value="1"/>
</dbReference>
<dbReference type="Pfam" id="PF04542">
    <property type="entry name" value="Sigma70_r2"/>
    <property type="match status" value="1"/>
</dbReference>
<feature type="domain" description="RNA polymerase sigma-70 region 2" evidence="5">
    <location>
        <begin position="27"/>
        <end position="95"/>
    </location>
</feature>
<evidence type="ECO:0000259" key="5">
    <source>
        <dbReference type="Pfam" id="PF04542"/>
    </source>
</evidence>
<gene>
    <name evidence="7" type="primary">rpoE_1</name>
    <name evidence="7" type="ORF">L21SP5_00515</name>
</gene>
<dbReference type="GO" id="GO:0006352">
    <property type="term" value="P:DNA-templated transcription initiation"/>
    <property type="evidence" value="ECO:0007669"/>
    <property type="project" value="InterPro"/>
</dbReference>
<dbReference type="SUPFAM" id="SSF88946">
    <property type="entry name" value="Sigma2 domain of RNA polymerase sigma factors"/>
    <property type="match status" value="1"/>
</dbReference>
<dbReference type="Gene3D" id="1.10.1740.10">
    <property type="match status" value="1"/>
</dbReference>
<evidence type="ECO:0000259" key="6">
    <source>
        <dbReference type="Pfam" id="PF08281"/>
    </source>
</evidence>
<dbReference type="SUPFAM" id="SSF88659">
    <property type="entry name" value="Sigma3 and sigma4 domains of RNA polymerase sigma factors"/>
    <property type="match status" value="1"/>
</dbReference>
<dbReference type="InterPro" id="IPR013324">
    <property type="entry name" value="RNA_pol_sigma_r3/r4-like"/>
</dbReference>
<dbReference type="InterPro" id="IPR014284">
    <property type="entry name" value="RNA_pol_sigma-70_dom"/>
</dbReference>
<dbReference type="InterPro" id="IPR039425">
    <property type="entry name" value="RNA_pol_sigma-70-like"/>
</dbReference>
<evidence type="ECO:0000313" key="7">
    <source>
        <dbReference type="EMBL" id="ALO14191.1"/>
    </source>
</evidence>
<dbReference type="PATRIC" id="fig|1307839.3.peg.556"/>
<evidence type="ECO:0000313" key="8">
    <source>
        <dbReference type="Proteomes" id="UP000064893"/>
    </source>
</evidence>
<dbReference type="InterPro" id="IPR036388">
    <property type="entry name" value="WH-like_DNA-bd_sf"/>
</dbReference>
<dbReference type="PANTHER" id="PTHR43133:SF51">
    <property type="entry name" value="RNA POLYMERASE SIGMA FACTOR"/>
    <property type="match status" value="1"/>
</dbReference>
<dbReference type="Gene3D" id="1.10.10.10">
    <property type="entry name" value="Winged helix-like DNA-binding domain superfamily/Winged helix DNA-binding domain"/>
    <property type="match status" value="1"/>
</dbReference>
<dbReference type="EMBL" id="CP013118">
    <property type="protein sequence ID" value="ALO14191.1"/>
    <property type="molecule type" value="Genomic_DNA"/>
</dbReference>
<dbReference type="RefSeq" id="WP_057951765.1">
    <property type="nucleotide sequence ID" value="NZ_CP013118.1"/>
</dbReference>
<dbReference type="KEGG" id="blq:L21SP5_00515"/>
<dbReference type="GO" id="GO:0016987">
    <property type="term" value="F:sigma factor activity"/>
    <property type="evidence" value="ECO:0007669"/>
    <property type="project" value="UniProtKB-KW"/>
</dbReference>
<dbReference type="STRING" id="1307839.L21SP5_00515"/>
<comment type="similarity">
    <text evidence="1">Belongs to the sigma-70 factor family. ECF subfamily.</text>
</comment>
<dbReference type="InterPro" id="IPR013325">
    <property type="entry name" value="RNA_pol_sigma_r2"/>
</dbReference>
<evidence type="ECO:0000256" key="2">
    <source>
        <dbReference type="ARBA" id="ARBA00023015"/>
    </source>
</evidence>
<dbReference type="GO" id="GO:0003677">
    <property type="term" value="F:DNA binding"/>
    <property type="evidence" value="ECO:0007669"/>
    <property type="project" value="InterPro"/>
</dbReference>
<dbReference type="InterPro" id="IPR007627">
    <property type="entry name" value="RNA_pol_sigma70_r2"/>
</dbReference>
<organism evidence="7 8">
    <name type="scientific">Salinivirga cyanobacteriivorans</name>
    <dbReference type="NCBI Taxonomy" id="1307839"/>
    <lineage>
        <taxon>Bacteria</taxon>
        <taxon>Pseudomonadati</taxon>
        <taxon>Bacteroidota</taxon>
        <taxon>Bacteroidia</taxon>
        <taxon>Bacteroidales</taxon>
        <taxon>Salinivirgaceae</taxon>
        <taxon>Salinivirga</taxon>
    </lineage>
</organism>
<evidence type="ECO:0000256" key="4">
    <source>
        <dbReference type="ARBA" id="ARBA00023163"/>
    </source>
</evidence>
<keyword evidence="8" id="KW-1185">Reference proteome</keyword>
<dbReference type="CDD" id="cd06171">
    <property type="entry name" value="Sigma70_r4"/>
    <property type="match status" value="1"/>
</dbReference>
<dbReference type="AlphaFoldDB" id="A0A0S2HVW6"/>
<dbReference type="Proteomes" id="UP000064893">
    <property type="component" value="Chromosome"/>
</dbReference>
<accession>A0A0S2HVW6</accession>
<name>A0A0S2HVW6_9BACT</name>
<dbReference type="PANTHER" id="PTHR43133">
    <property type="entry name" value="RNA POLYMERASE ECF-TYPE SIGMA FACTO"/>
    <property type="match status" value="1"/>
</dbReference>
<dbReference type="OrthoDB" id="9780326at2"/>
<sequence length="187" mass="22473">MEKKTDEQLIKLIRRKTRKSELAFAGLLDRYNERLYWHVRKILITHEDTNDVVQNTWVKVYQNLDKFRQDSKFYTWLYRIATNEALSFLQKQKRTEADNLDEHLFNLSQSLESDEWFDGDEIQTKLQKAILKLPEKQRLVFNMKYFDEMKYQDIADILETSVGALKASYHHAVKKIEETIKAEIIEH</sequence>